<feature type="compositionally biased region" description="Basic and acidic residues" evidence="1">
    <location>
        <begin position="421"/>
        <end position="439"/>
    </location>
</feature>
<dbReference type="NCBIfam" id="TIGR03934">
    <property type="entry name" value="TQXA_dom"/>
    <property type="match status" value="1"/>
</dbReference>
<reference evidence="4 5" key="1">
    <citation type="journal article" date="2019" name="Nat. Commun.">
        <title>The antimicrobial potential of Streptomyces from insect microbiomes.</title>
        <authorList>
            <person name="Chevrette M.G."/>
            <person name="Carlson C.M."/>
            <person name="Ortega H.E."/>
            <person name="Thomas C."/>
            <person name="Ananiev G.E."/>
            <person name="Barns K.J."/>
            <person name="Book A.J."/>
            <person name="Cagnazzo J."/>
            <person name="Carlos C."/>
            <person name="Flanigan W."/>
            <person name="Grubbs K.J."/>
            <person name="Horn H.A."/>
            <person name="Hoffmann F.M."/>
            <person name="Klassen J.L."/>
            <person name="Knack J.J."/>
            <person name="Lewin G.R."/>
            <person name="McDonald B.R."/>
            <person name="Muller L."/>
            <person name="Melo W.G.P."/>
            <person name="Pinto-Tomas A.A."/>
            <person name="Schmitz A."/>
            <person name="Wendt-Pienkowski E."/>
            <person name="Wildman S."/>
            <person name="Zhao M."/>
            <person name="Zhang F."/>
            <person name="Bugni T.S."/>
            <person name="Andes D.R."/>
            <person name="Pupo M.T."/>
            <person name="Currie C.R."/>
        </authorList>
    </citation>
    <scope>NUCLEOTIDE SEQUENCE [LARGE SCALE GENOMIC DNA]</scope>
    <source>
        <strain evidence="4 5">SID5840</strain>
    </source>
</reference>
<feature type="compositionally biased region" description="Low complexity" evidence="1">
    <location>
        <begin position="374"/>
        <end position="386"/>
    </location>
</feature>
<keyword evidence="2" id="KW-0472">Membrane</keyword>
<dbReference type="InterPro" id="IPR023849">
    <property type="entry name" value="TQXA_dom"/>
</dbReference>
<dbReference type="Gene3D" id="1.10.150.480">
    <property type="match status" value="1"/>
</dbReference>
<dbReference type="Pfam" id="PF08341">
    <property type="entry name" value="TED"/>
    <property type="match status" value="1"/>
</dbReference>
<dbReference type="Proteomes" id="UP000467124">
    <property type="component" value="Unassembled WGS sequence"/>
</dbReference>
<comment type="caution">
    <text evidence="4">The sequence shown here is derived from an EMBL/GenBank/DDBJ whole genome shotgun (WGS) entry which is preliminary data.</text>
</comment>
<dbReference type="AlphaFoldDB" id="A0A7K2IUV9"/>
<keyword evidence="2" id="KW-1133">Transmembrane helix</keyword>
<sequence>MEPTGQGRSVPAGLEADRQIANIGQEQTIRCALGPFNERRSPCSAAPRARLPPRCRNAPRGHVAQHLTTGHNVKLSPSPRAFARAGLATSAAALLAFGMAAPAAMADEIYEGSVRAQYVSNHQSGSSVQMDGQSISTSLFTLRLEGGDELIAYCIDIKTSIRSQAWYREGSWNNYDGQGEFAEPGKIHWLLQNGYPEKSAQELADASNANSARVTEAEALAATQAAIWHFSNGANLTRGPGNVQAIYDHLIEAAEDLPQEPAAALSIDPSSATGTAGETVGEFEISTEATEIPVDLTAPEGVELVDVETGEAVTTVSGGDTVGFSVPEGAEAGEASFSLETGSTVRQGRLFKGEDADNPTQTLITAKSDEVTVSASASASWEASTGGDDGEGEETPSPTPTPSPSEEPTETPAPTPSPSEEPTKPGDDKPTPPAEDDKPTLPVTGGALAGLVAAGVAALAAGGGALYLSRKRKATEV</sequence>
<keyword evidence="2" id="KW-0812">Transmembrane</keyword>
<feature type="region of interest" description="Disordered" evidence="1">
    <location>
        <begin position="350"/>
        <end position="445"/>
    </location>
</feature>
<gene>
    <name evidence="4" type="ORF">GTW20_16200</name>
</gene>
<feature type="transmembrane region" description="Helical" evidence="2">
    <location>
        <begin position="447"/>
        <end position="468"/>
    </location>
</feature>
<evidence type="ECO:0000256" key="1">
    <source>
        <dbReference type="SAM" id="MobiDB-lite"/>
    </source>
</evidence>
<evidence type="ECO:0000313" key="4">
    <source>
        <dbReference type="EMBL" id="MYR33758.1"/>
    </source>
</evidence>
<organism evidence="4 5">
    <name type="scientific">Nocardiopsis alba</name>
    <dbReference type="NCBI Taxonomy" id="53437"/>
    <lineage>
        <taxon>Bacteria</taxon>
        <taxon>Bacillati</taxon>
        <taxon>Actinomycetota</taxon>
        <taxon>Actinomycetes</taxon>
        <taxon>Streptosporangiales</taxon>
        <taxon>Nocardiopsidaceae</taxon>
        <taxon>Nocardiopsis</taxon>
    </lineage>
</organism>
<dbReference type="EMBL" id="WWHY01000001">
    <property type="protein sequence ID" value="MYR33758.1"/>
    <property type="molecule type" value="Genomic_DNA"/>
</dbReference>
<feature type="compositionally biased region" description="Pro residues" evidence="1">
    <location>
        <begin position="397"/>
        <end position="419"/>
    </location>
</feature>
<evidence type="ECO:0000259" key="3">
    <source>
        <dbReference type="Pfam" id="PF08341"/>
    </source>
</evidence>
<accession>A0A7K2IUV9</accession>
<name>A0A7K2IUV9_9ACTN</name>
<evidence type="ECO:0000256" key="2">
    <source>
        <dbReference type="SAM" id="Phobius"/>
    </source>
</evidence>
<proteinExistence type="predicted"/>
<dbReference type="InterPro" id="IPR013552">
    <property type="entry name" value="Thioester_dom"/>
</dbReference>
<evidence type="ECO:0000313" key="5">
    <source>
        <dbReference type="Proteomes" id="UP000467124"/>
    </source>
</evidence>
<protein>
    <submittedName>
        <fullName evidence="4">Cys-Gln thioester bond-forming surface protein</fullName>
    </submittedName>
</protein>
<feature type="domain" description="Thioester" evidence="3">
    <location>
        <begin position="151"/>
        <end position="255"/>
    </location>
</feature>